<evidence type="ECO:0000256" key="1">
    <source>
        <dbReference type="ARBA" id="ARBA00004123"/>
    </source>
</evidence>
<gene>
    <name evidence="13" type="ORF">GL50803_0014192</name>
</gene>
<dbReference type="GO" id="GO:0005737">
    <property type="term" value="C:cytoplasm"/>
    <property type="evidence" value="ECO:0007669"/>
    <property type="project" value="UniProtKB-SubCell"/>
</dbReference>
<feature type="domain" description="N-acetyltransferase" evidence="12">
    <location>
        <begin position="52"/>
        <end position="198"/>
    </location>
</feature>
<organism evidence="13 14">
    <name type="scientific">Giardia intestinalis (strain ATCC 50803 / WB clone C6)</name>
    <name type="common">Giardia lamblia</name>
    <dbReference type="NCBI Taxonomy" id="184922"/>
    <lineage>
        <taxon>Eukaryota</taxon>
        <taxon>Metamonada</taxon>
        <taxon>Diplomonadida</taxon>
        <taxon>Hexamitidae</taxon>
        <taxon>Giardiinae</taxon>
        <taxon>Giardia</taxon>
    </lineage>
</organism>
<proteinExistence type="inferred from homology"/>
<keyword evidence="8" id="KW-0539">Nucleus</keyword>
<evidence type="ECO:0000256" key="9">
    <source>
        <dbReference type="ARBA" id="ARBA00023315"/>
    </source>
</evidence>
<dbReference type="EC" id="2.3.1.257" evidence="4"/>
<evidence type="ECO:0000259" key="12">
    <source>
        <dbReference type="PROSITE" id="PS51186"/>
    </source>
</evidence>
<evidence type="ECO:0000313" key="14">
    <source>
        <dbReference type="Proteomes" id="UP000001548"/>
    </source>
</evidence>
<dbReference type="Pfam" id="PF00583">
    <property type="entry name" value="Acetyltransf_1"/>
    <property type="match status" value="1"/>
</dbReference>
<dbReference type="PROSITE" id="PS51186">
    <property type="entry name" value="GNAT"/>
    <property type="match status" value="1"/>
</dbReference>
<reference evidence="13 14" key="1">
    <citation type="journal article" date="2007" name="Science">
        <title>Genomic minimalism in the early diverging intestinal parasite Giardia lamblia.</title>
        <authorList>
            <person name="Morrison H.G."/>
            <person name="McArthur A.G."/>
            <person name="Gillin F.D."/>
            <person name="Aley S.B."/>
            <person name="Adam R.D."/>
            <person name="Olsen G.J."/>
            <person name="Best A.A."/>
            <person name="Cande W.Z."/>
            <person name="Chen F."/>
            <person name="Cipriano M.J."/>
            <person name="Davids B.J."/>
            <person name="Dawson S.C."/>
            <person name="Elmendorf H.G."/>
            <person name="Hehl A.B."/>
            <person name="Holder M.E."/>
            <person name="Huse S.M."/>
            <person name="Kim U.U."/>
            <person name="Lasek-Nesselquist E."/>
            <person name="Manning G."/>
            <person name="Nigam A."/>
            <person name="Nixon J.E."/>
            <person name="Palm D."/>
            <person name="Passamaneck N.E."/>
            <person name="Prabhu A."/>
            <person name="Reich C.I."/>
            <person name="Reiner D.S."/>
            <person name="Samuelson J."/>
            <person name="Svard S.G."/>
            <person name="Sogin M.L."/>
        </authorList>
    </citation>
    <scope>NUCLEOTIDE SEQUENCE [LARGE SCALE GENOMIC DNA]</scope>
    <source>
        <strain evidence="13 14">WB C6</strain>
    </source>
</reference>
<dbReference type="GO" id="GO:0010485">
    <property type="term" value="F:histone H4 acetyltransferase activity"/>
    <property type="evidence" value="ECO:0000318"/>
    <property type="project" value="GO_Central"/>
</dbReference>
<evidence type="ECO:0000256" key="10">
    <source>
        <dbReference type="ARBA" id="ARBA00047821"/>
    </source>
</evidence>
<dbReference type="GO" id="GO:0005634">
    <property type="term" value="C:nucleus"/>
    <property type="evidence" value="ECO:0000318"/>
    <property type="project" value="GO_Central"/>
</dbReference>
<evidence type="ECO:0000256" key="5">
    <source>
        <dbReference type="ARBA" id="ARBA00015043"/>
    </source>
</evidence>
<dbReference type="EMBL" id="AACB03000002">
    <property type="protein sequence ID" value="KAE8304130.1"/>
    <property type="molecule type" value="Genomic_DNA"/>
</dbReference>
<evidence type="ECO:0000256" key="7">
    <source>
        <dbReference type="ARBA" id="ARBA00022679"/>
    </source>
</evidence>
<comment type="subcellular location">
    <subcellularLocation>
        <location evidence="2">Cytoplasm</location>
    </subcellularLocation>
    <subcellularLocation>
        <location evidence="1">Nucleus</location>
    </subcellularLocation>
</comment>
<accession>A0A644F7G2</accession>
<keyword evidence="7" id="KW-0808">Transferase</keyword>
<evidence type="ECO:0000313" key="13">
    <source>
        <dbReference type="EMBL" id="KAE8304130.1"/>
    </source>
</evidence>
<dbReference type="Proteomes" id="UP000001548">
    <property type="component" value="Unassembled WGS sequence"/>
</dbReference>
<comment type="caution">
    <text evidence="13">The sequence shown here is derived from an EMBL/GenBank/DDBJ whole genome shotgun (WGS) entry which is preliminary data.</text>
</comment>
<dbReference type="InterPro" id="IPR000182">
    <property type="entry name" value="GNAT_dom"/>
</dbReference>
<evidence type="ECO:0000256" key="4">
    <source>
        <dbReference type="ARBA" id="ARBA00012950"/>
    </source>
</evidence>
<dbReference type="CDD" id="cd04301">
    <property type="entry name" value="NAT_SF"/>
    <property type="match status" value="1"/>
</dbReference>
<comment type="similarity">
    <text evidence="3">Belongs to the acetyltransferase family. NAA40 subfamily.</text>
</comment>
<dbReference type="SUPFAM" id="SSF55729">
    <property type="entry name" value="Acyl-CoA N-acyltransferases (Nat)"/>
    <property type="match status" value="1"/>
</dbReference>
<keyword evidence="9" id="KW-0012">Acyltransferase</keyword>
<dbReference type="InterPro" id="IPR039949">
    <property type="entry name" value="NAA40"/>
</dbReference>
<dbReference type="InParanoid" id="A0A644F7G2"/>
<dbReference type="PANTHER" id="PTHR20531:SF1">
    <property type="entry name" value="N-ALPHA-ACETYLTRANSFERASE 40"/>
    <property type="match status" value="1"/>
</dbReference>
<sequence>MKYIPEASQKLRALAANALAEINQSRPPPLMPLTLQLLESKAIEIALLNTLIKISCMNMQDRHYDIYTEETAKDNIIHRHSYILLASRLSAEDDNTTPSDRVLGFLAFRPILENGKRQLYIWELQIDARYQRKGLGQMLIWSLIDLGKNVMSPEKFSLCLTCSKRNEAGYIAYTKLGFALNGDSEDEDPFWILELQVE</sequence>
<keyword evidence="14" id="KW-1185">Reference proteome</keyword>
<evidence type="ECO:0000256" key="2">
    <source>
        <dbReference type="ARBA" id="ARBA00004496"/>
    </source>
</evidence>
<comment type="catalytic activity">
    <reaction evidence="11">
        <text>N-terminal L-seryl-[histone H4] + acetyl-CoA = N-terminal N(alpha)-acetyl-L-seryl-[histone H4] + CoA + H(+)</text>
        <dbReference type="Rhea" id="RHEA:50596"/>
        <dbReference type="Rhea" id="RHEA-COMP:12740"/>
        <dbReference type="Rhea" id="RHEA-COMP:12743"/>
        <dbReference type="ChEBI" id="CHEBI:15378"/>
        <dbReference type="ChEBI" id="CHEBI:57287"/>
        <dbReference type="ChEBI" id="CHEBI:57288"/>
        <dbReference type="ChEBI" id="CHEBI:64738"/>
        <dbReference type="ChEBI" id="CHEBI:83690"/>
        <dbReference type="EC" id="2.3.1.257"/>
    </reaction>
</comment>
<protein>
    <recommendedName>
        <fullName evidence="5">N-alpha-acetyltransferase 40</fullName>
        <ecNumber evidence="4">2.3.1.257</ecNumber>
    </recommendedName>
</protein>
<dbReference type="PANTHER" id="PTHR20531">
    <property type="entry name" value="N-ALPHA-ACETYLTRANSFERASE 40"/>
    <property type="match status" value="1"/>
</dbReference>
<dbReference type="AlphaFoldDB" id="A0A644F7G2"/>
<comment type="catalytic activity">
    <reaction evidence="10">
        <text>N-terminal L-seryl-[histone H2A] + acetyl-CoA = N-terminal N(alpha)-acetyl-L-seryl-[histone H2A] + CoA + H(+)</text>
        <dbReference type="Rhea" id="RHEA:50600"/>
        <dbReference type="Rhea" id="RHEA-COMP:12742"/>
        <dbReference type="Rhea" id="RHEA-COMP:12744"/>
        <dbReference type="ChEBI" id="CHEBI:15378"/>
        <dbReference type="ChEBI" id="CHEBI:57287"/>
        <dbReference type="ChEBI" id="CHEBI:57288"/>
        <dbReference type="ChEBI" id="CHEBI:64738"/>
        <dbReference type="ChEBI" id="CHEBI:83690"/>
        <dbReference type="EC" id="2.3.1.257"/>
    </reaction>
</comment>
<evidence type="ECO:0000256" key="8">
    <source>
        <dbReference type="ARBA" id="ARBA00023242"/>
    </source>
</evidence>
<dbReference type="InterPro" id="IPR016181">
    <property type="entry name" value="Acyl_CoA_acyltransferase"/>
</dbReference>
<keyword evidence="6" id="KW-0963">Cytoplasm</keyword>
<name>A0A644F7G2_GIAIC</name>
<dbReference type="GO" id="GO:0043998">
    <property type="term" value="F:histone H2A acetyltransferase activity"/>
    <property type="evidence" value="ECO:0000318"/>
    <property type="project" value="GO_Central"/>
</dbReference>
<dbReference type="Gene3D" id="3.40.630.30">
    <property type="match status" value="1"/>
</dbReference>
<dbReference type="GO" id="GO:1990189">
    <property type="term" value="F:protein N-terminal-serine acetyltransferase activity"/>
    <property type="evidence" value="ECO:0000318"/>
    <property type="project" value="GO_Central"/>
</dbReference>
<evidence type="ECO:0000256" key="6">
    <source>
        <dbReference type="ARBA" id="ARBA00022490"/>
    </source>
</evidence>
<evidence type="ECO:0000256" key="3">
    <source>
        <dbReference type="ARBA" id="ARBA00008870"/>
    </source>
</evidence>
<evidence type="ECO:0000256" key="11">
    <source>
        <dbReference type="ARBA" id="ARBA00049524"/>
    </source>
</evidence>